<dbReference type="Gene3D" id="1.20.1270.220">
    <property type="match status" value="1"/>
</dbReference>
<accession>A0A1J4JHB2</accession>
<dbReference type="InterPro" id="IPR038336">
    <property type="entry name" value="NET_sf"/>
</dbReference>
<name>A0A1J4JHB2_9EUKA</name>
<protein>
    <recommendedName>
        <fullName evidence="4">NET domain-containing protein</fullName>
    </recommendedName>
</protein>
<reference evidence="2" key="1">
    <citation type="submission" date="2016-10" db="EMBL/GenBank/DDBJ databases">
        <authorList>
            <person name="Benchimol M."/>
            <person name="Almeida L.G."/>
            <person name="Vasconcelos A.T."/>
            <person name="Perreira-Neves A."/>
            <person name="Rosa I.A."/>
            <person name="Tasca T."/>
            <person name="Bogo M.R."/>
            <person name="de Souza W."/>
        </authorList>
    </citation>
    <scope>NUCLEOTIDE SEQUENCE [LARGE SCALE GENOMIC DNA]</scope>
    <source>
        <strain evidence="2">K</strain>
    </source>
</reference>
<keyword evidence="3" id="KW-1185">Reference proteome</keyword>
<evidence type="ECO:0000256" key="1">
    <source>
        <dbReference type="ARBA" id="ARBA00023117"/>
    </source>
</evidence>
<dbReference type="GeneID" id="94845010"/>
<sequence length="241" mass="28225">MDSISQTKCALIYDTVISSQLGSEVINFFLNVVPTVEESDFILKIRDMLDENLYLSPKDFIDDVKDKFNEKVRAFGSESEISLSILTLLQLITDEYEKCFPSHDKLPAFEEFIQFKEAFFQFRDSVPNNRKEFKEFFNKPIKSTKILPRATGFEGMNVLDEQFDLRDLYDDIMRLKTDKDREKVVDIIVAYEVDYTHTNDHIEIDLSSCQPYTLKLIKQFVSRKLKEEYPDGIADESEKEE</sequence>
<dbReference type="AlphaFoldDB" id="A0A1J4JHB2"/>
<dbReference type="EMBL" id="MLAK01001074">
    <property type="protein sequence ID" value="OHS98105.1"/>
    <property type="molecule type" value="Genomic_DNA"/>
</dbReference>
<comment type="caution">
    <text evidence="2">The sequence shown here is derived from an EMBL/GenBank/DDBJ whole genome shotgun (WGS) entry which is preliminary data.</text>
</comment>
<dbReference type="VEuPathDB" id="TrichDB:TRFO_35523"/>
<dbReference type="InterPro" id="IPR036427">
    <property type="entry name" value="Bromodomain-like_sf"/>
</dbReference>
<dbReference type="RefSeq" id="XP_068351242.1">
    <property type="nucleotide sequence ID" value="XM_068510306.1"/>
</dbReference>
<dbReference type="Proteomes" id="UP000179807">
    <property type="component" value="Unassembled WGS sequence"/>
</dbReference>
<evidence type="ECO:0008006" key="4">
    <source>
        <dbReference type="Google" id="ProtNLM"/>
    </source>
</evidence>
<organism evidence="2 3">
    <name type="scientific">Tritrichomonas foetus</name>
    <dbReference type="NCBI Taxonomy" id="1144522"/>
    <lineage>
        <taxon>Eukaryota</taxon>
        <taxon>Metamonada</taxon>
        <taxon>Parabasalia</taxon>
        <taxon>Tritrichomonadida</taxon>
        <taxon>Tritrichomonadidae</taxon>
        <taxon>Tritrichomonas</taxon>
    </lineage>
</organism>
<proteinExistence type="predicted"/>
<evidence type="ECO:0000313" key="3">
    <source>
        <dbReference type="Proteomes" id="UP000179807"/>
    </source>
</evidence>
<dbReference type="OrthoDB" id="10631955at2759"/>
<evidence type="ECO:0000313" key="2">
    <source>
        <dbReference type="EMBL" id="OHS98105.1"/>
    </source>
</evidence>
<keyword evidence="1" id="KW-0103">Bromodomain</keyword>
<dbReference type="SUPFAM" id="SSF47370">
    <property type="entry name" value="Bromodomain"/>
    <property type="match status" value="1"/>
</dbReference>
<gene>
    <name evidence="2" type="ORF">TRFO_35523</name>
</gene>